<proteinExistence type="predicted"/>
<evidence type="ECO:0000259" key="6">
    <source>
        <dbReference type="PROSITE" id="PS50141"/>
    </source>
</evidence>
<dbReference type="PANTHER" id="PTHR10910">
    <property type="entry name" value="EUKARYOTE SPECIFIC DSRNA BINDING PROTEIN"/>
    <property type="match status" value="1"/>
</dbReference>
<feature type="domain" description="Z-binding" evidence="5">
    <location>
        <begin position="453"/>
        <end position="518"/>
    </location>
</feature>
<dbReference type="InterPro" id="IPR014720">
    <property type="entry name" value="dsRBD_dom"/>
</dbReference>
<feature type="region of interest" description="Disordered" evidence="3">
    <location>
        <begin position="750"/>
        <end position="790"/>
    </location>
</feature>
<keyword evidence="8" id="KW-1185">Reference proteome</keyword>
<evidence type="ECO:0008006" key="9">
    <source>
        <dbReference type="Google" id="ProtNLM"/>
    </source>
</evidence>
<dbReference type="InterPro" id="IPR044457">
    <property type="entry name" value="ADAR1_DSRM_3"/>
</dbReference>
<evidence type="ECO:0000313" key="7">
    <source>
        <dbReference type="EMBL" id="KAL1259418.1"/>
    </source>
</evidence>
<feature type="compositionally biased region" description="Pro residues" evidence="3">
    <location>
        <begin position="110"/>
        <end position="126"/>
    </location>
</feature>
<accession>A0ABR3M2S7</accession>
<feature type="compositionally biased region" description="Low complexity" evidence="3">
    <location>
        <begin position="158"/>
        <end position="171"/>
    </location>
</feature>
<evidence type="ECO:0000256" key="1">
    <source>
        <dbReference type="ARBA" id="ARBA00022884"/>
    </source>
</evidence>
<evidence type="ECO:0000256" key="2">
    <source>
        <dbReference type="PROSITE-ProRule" id="PRU00266"/>
    </source>
</evidence>
<dbReference type="PANTHER" id="PTHR10910:SF107">
    <property type="entry name" value="DOUBLE-STRANDED RNA-SPECIFIC ADENOSINE DEAMINASE"/>
    <property type="match status" value="1"/>
</dbReference>
<feature type="compositionally biased region" description="Basic and acidic residues" evidence="3">
    <location>
        <begin position="374"/>
        <end position="391"/>
    </location>
</feature>
<evidence type="ECO:0000259" key="4">
    <source>
        <dbReference type="PROSITE" id="PS50137"/>
    </source>
</evidence>
<organism evidence="7 8">
    <name type="scientific">Cirrhinus molitorella</name>
    <name type="common">mud carp</name>
    <dbReference type="NCBI Taxonomy" id="172907"/>
    <lineage>
        <taxon>Eukaryota</taxon>
        <taxon>Metazoa</taxon>
        <taxon>Chordata</taxon>
        <taxon>Craniata</taxon>
        <taxon>Vertebrata</taxon>
        <taxon>Euteleostomi</taxon>
        <taxon>Actinopterygii</taxon>
        <taxon>Neopterygii</taxon>
        <taxon>Teleostei</taxon>
        <taxon>Ostariophysi</taxon>
        <taxon>Cypriniformes</taxon>
        <taxon>Cyprinidae</taxon>
        <taxon>Labeoninae</taxon>
        <taxon>Labeonini</taxon>
        <taxon>Cirrhinus</taxon>
    </lineage>
</organism>
<dbReference type="Pfam" id="PF02137">
    <property type="entry name" value="A_deamin"/>
    <property type="match status" value="1"/>
</dbReference>
<feature type="region of interest" description="Disordered" evidence="3">
    <location>
        <begin position="374"/>
        <end position="393"/>
    </location>
</feature>
<dbReference type="InterPro" id="IPR042371">
    <property type="entry name" value="Z_dom"/>
</dbReference>
<dbReference type="SMART" id="SM00550">
    <property type="entry name" value="Zalpha"/>
    <property type="match status" value="2"/>
</dbReference>
<feature type="region of interest" description="Disordered" evidence="3">
    <location>
        <begin position="199"/>
        <end position="230"/>
    </location>
</feature>
<comment type="caution">
    <text evidence="7">The sequence shown here is derived from an EMBL/GenBank/DDBJ whole genome shotgun (WGS) entry which is preliminary data.</text>
</comment>
<dbReference type="Gene3D" id="3.30.160.20">
    <property type="match status" value="3"/>
</dbReference>
<feature type="domain" description="DRBM" evidence="4">
    <location>
        <begin position="794"/>
        <end position="862"/>
    </location>
</feature>
<feature type="domain" description="DRBM" evidence="4">
    <location>
        <begin position="919"/>
        <end position="987"/>
    </location>
</feature>
<feature type="compositionally biased region" description="Acidic residues" evidence="3">
    <location>
        <begin position="420"/>
        <end position="435"/>
    </location>
</feature>
<feature type="domain" description="A to I editase" evidence="6">
    <location>
        <begin position="1055"/>
        <end position="1390"/>
    </location>
</feature>
<evidence type="ECO:0000256" key="3">
    <source>
        <dbReference type="SAM" id="MobiDB-lite"/>
    </source>
</evidence>
<dbReference type="Gene3D" id="1.10.10.10">
    <property type="entry name" value="Winged helix-like DNA-binding domain superfamily/Winged helix DNA-binding domain"/>
    <property type="match status" value="2"/>
</dbReference>
<sequence length="1453" mass="159776">MGPETQDGLCHFSSSQDCERRLHLKSVAQTKPLQAQRYTLLAPHPCAMSSGRGGFKKDCKRFSFPPRQGKPQFPPYATTGHPQGPRVPSPDCVSGSYPHPSFYSSRPGVPGVPPRGRPFPASPSNPPLWASPQHVSDQISDSNGVSFHQHQVQFLRGQSAQAPQFKAPQQQGSQTSSRGAEIFPGPFQYQASYRDFKTSGSSFGRREGYGRGRGNWQREQNFRNTPGPKRTLQWNQNLQRGQYYPNQYNKHYWNTQADEVSSGLRSLSLSDQVTRVDTSETSSCSGLANKVSSSPGSVRESLYLTPEIQQQVLAFLTSLRPDETVQARTLGKKLGLPKGIVNKALYALLRTNQAVKQSDIPPLWRLRKVEDSERIKERNQIKSPNDSEKKSGQKLFVNQEAKEDLPSTSSPSASQILVEADSDSSDQSEDSEGEDTLQKTFLPVVQSVTLSTMADTKDSKEKILQYLYEAGTGNALVIAKNLGLRSAKQVNPTLYALEKQGDVMRDTEVTPPTWSLSAHRQEKMDRQRKAAATANQDVNSAELLNFAAEGITNVNEVFEFSGGTAAEPMDAGENPLNEILGNNMFGNTEADMPGLEAVPPKPSEPPSSTFQYFQPPPRQFSYYQDTASNGRERLQWASDDIPEFLNTIRSEVAVSLAAPPPPAQSLETSRLQKLKEARSKNPVSGLMEFAQHSGHTCEFLLLDQSGPSHDPRFRMQVMLDGRRFPAAEGPNKKVAKKDAAAITLKILWRETEGADEEEEPSIEGAESTTDLADDMGGTDTPPQALSRSLPGGKNPVSVLMEHSQRSGHPIQFIKTGQEGPPHDPRFMFQVKIGERLFQEASAPSKKAARQLAAEEAVKELMGDGLLHLNKPPGTFCPLGDNESQPAIPACPSLPPLTAAELQAAHEAGVGDLINHLNNNAVSGLLEYARARGFAAEIRLVGQSGPSHEPKFTYQAKLGGRWFPAVCASNKKQGKQEAADAALRVLIGEAEKAARTGELTPELPVSGSTMHDQIAMLSHQRFNALTARIQHSLLGRKILATIVMRKGSDTLGTVVSLGTGNRCVKGEELSLRGDTVNDCHAEIISRRGFIRFLYGELMKHWESPGDESIFEVADDGKLKIKSDITFHLYISTAPCGDGALFDKSCSEAAELNGSQHMPLFENVKQGKLRTKVENGEGTIPVESSDIVPTWDGIQHGERLRTMSCSDKILRWNVLGLQGALLTHFIHPVYLRSITLGYLYSHGHLTRAVCCRLARDGDVFKKSLPANFTLNHPEVGRVSVYDSTRHTSKTKESSVNWSQPDQFTVEVLDGTKGKVDSSPKMDVSRVSKSNLFRLFHALCQRAGRADLLALPSYAHAKMAATSFQDAKRLFFLALNQHGYGAWIGKPLEEKSFEGEARSSELGGASGDAQTLCPPGIEREEWREWKSGQQQERKKEEVYLIEREEQGKPVALGFEL</sequence>
<dbReference type="Pfam" id="PF02295">
    <property type="entry name" value="z-alpha"/>
    <property type="match status" value="2"/>
</dbReference>
<dbReference type="InterPro" id="IPR036390">
    <property type="entry name" value="WH_DNA-bd_sf"/>
</dbReference>
<evidence type="ECO:0000313" key="8">
    <source>
        <dbReference type="Proteomes" id="UP001558613"/>
    </source>
</evidence>
<gene>
    <name evidence="7" type="ORF">QQF64_009995</name>
</gene>
<keyword evidence="1 2" id="KW-0694">RNA-binding</keyword>
<dbReference type="SMART" id="SM00358">
    <property type="entry name" value="DSRM"/>
    <property type="match status" value="3"/>
</dbReference>
<dbReference type="SUPFAM" id="SSF46785">
    <property type="entry name" value="Winged helix' DNA-binding domain"/>
    <property type="match status" value="2"/>
</dbReference>
<feature type="domain" description="Z-binding" evidence="5">
    <location>
        <begin position="302"/>
        <end position="368"/>
    </location>
</feature>
<dbReference type="PROSITE" id="PS50139">
    <property type="entry name" value="Z_BINDING"/>
    <property type="match status" value="2"/>
</dbReference>
<name>A0ABR3M2S7_9TELE</name>
<dbReference type="PROSITE" id="PS50137">
    <property type="entry name" value="DS_RBD"/>
    <property type="match status" value="3"/>
</dbReference>
<feature type="region of interest" description="Disordered" evidence="3">
    <location>
        <begin position="418"/>
        <end position="438"/>
    </location>
</feature>
<dbReference type="SUPFAM" id="SSF54768">
    <property type="entry name" value="dsRNA-binding domain-like"/>
    <property type="match status" value="3"/>
</dbReference>
<evidence type="ECO:0000259" key="5">
    <source>
        <dbReference type="PROSITE" id="PS50139"/>
    </source>
</evidence>
<dbReference type="InterPro" id="IPR036388">
    <property type="entry name" value="WH-like_DNA-bd_sf"/>
</dbReference>
<reference evidence="7 8" key="1">
    <citation type="submission" date="2023-09" db="EMBL/GenBank/DDBJ databases">
        <authorList>
            <person name="Wang M."/>
        </authorList>
    </citation>
    <scope>NUCLEOTIDE SEQUENCE [LARGE SCALE GENOMIC DNA]</scope>
    <source>
        <strain evidence="7">GT-2023</strain>
        <tissue evidence="7">Liver</tissue>
    </source>
</reference>
<protein>
    <recommendedName>
        <fullName evidence="9">Adenosine deaminase RNA specific</fullName>
    </recommendedName>
</protein>
<feature type="domain" description="DRBM" evidence="4">
    <location>
        <begin position="681"/>
        <end position="749"/>
    </location>
</feature>
<dbReference type="EMBL" id="JAYMGO010000016">
    <property type="protein sequence ID" value="KAL1259418.1"/>
    <property type="molecule type" value="Genomic_DNA"/>
</dbReference>
<feature type="region of interest" description="Disordered" evidence="3">
    <location>
        <begin position="157"/>
        <end position="183"/>
    </location>
</feature>
<dbReference type="SMART" id="SM00552">
    <property type="entry name" value="ADEAMc"/>
    <property type="match status" value="1"/>
</dbReference>
<feature type="region of interest" description="Disordered" evidence="3">
    <location>
        <begin position="62"/>
        <end position="141"/>
    </location>
</feature>
<dbReference type="PROSITE" id="PS50141">
    <property type="entry name" value="A_DEAMIN_EDITASE"/>
    <property type="match status" value="1"/>
</dbReference>
<dbReference type="Pfam" id="PF00035">
    <property type="entry name" value="dsrm"/>
    <property type="match status" value="3"/>
</dbReference>
<dbReference type="InterPro" id="IPR002466">
    <property type="entry name" value="A_deamin"/>
</dbReference>
<feature type="region of interest" description="Disordered" evidence="3">
    <location>
        <begin position="1391"/>
        <end position="1410"/>
    </location>
</feature>
<dbReference type="Proteomes" id="UP001558613">
    <property type="component" value="Unassembled WGS sequence"/>
</dbReference>
<dbReference type="CDD" id="cd19915">
    <property type="entry name" value="DSRM_DRADA_rpt3"/>
    <property type="match status" value="1"/>
</dbReference>